<protein>
    <submittedName>
        <fullName evidence="1">Uncharacterized protein</fullName>
    </submittedName>
</protein>
<accession>A0A0A9ERZ3</accession>
<reference evidence="1" key="2">
    <citation type="journal article" date="2015" name="Data Brief">
        <title>Shoot transcriptome of the giant reed, Arundo donax.</title>
        <authorList>
            <person name="Barrero R.A."/>
            <person name="Guerrero F.D."/>
            <person name="Moolhuijzen P."/>
            <person name="Goolsby J.A."/>
            <person name="Tidwell J."/>
            <person name="Bellgard S.E."/>
            <person name="Bellgard M.I."/>
        </authorList>
    </citation>
    <scope>NUCLEOTIDE SEQUENCE</scope>
    <source>
        <tissue evidence="1">Shoot tissue taken approximately 20 cm above the soil surface</tissue>
    </source>
</reference>
<sequence length="36" mass="3826">MVLPAHYSVSAIKTSVENSAFVLFSINEAVKLTVCG</sequence>
<proteinExistence type="predicted"/>
<organism evidence="1">
    <name type="scientific">Arundo donax</name>
    <name type="common">Giant reed</name>
    <name type="synonym">Donax arundinaceus</name>
    <dbReference type="NCBI Taxonomy" id="35708"/>
    <lineage>
        <taxon>Eukaryota</taxon>
        <taxon>Viridiplantae</taxon>
        <taxon>Streptophyta</taxon>
        <taxon>Embryophyta</taxon>
        <taxon>Tracheophyta</taxon>
        <taxon>Spermatophyta</taxon>
        <taxon>Magnoliopsida</taxon>
        <taxon>Liliopsida</taxon>
        <taxon>Poales</taxon>
        <taxon>Poaceae</taxon>
        <taxon>PACMAD clade</taxon>
        <taxon>Arundinoideae</taxon>
        <taxon>Arundineae</taxon>
        <taxon>Arundo</taxon>
    </lineage>
</organism>
<evidence type="ECO:0000313" key="1">
    <source>
        <dbReference type="EMBL" id="JAE00606.1"/>
    </source>
</evidence>
<name>A0A0A9ERZ3_ARUDO</name>
<reference evidence="1" key="1">
    <citation type="submission" date="2014-09" db="EMBL/GenBank/DDBJ databases">
        <authorList>
            <person name="Magalhaes I.L.F."/>
            <person name="Oliveira U."/>
            <person name="Santos F.R."/>
            <person name="Vidigal T.H.D.A."/>
            <person name="Brescovit A.D."/>
            <person name="Santos A.J."/>
        </authorList>
    </citation>
    <scope>NUCLEOTIDE SEQUENCE</scope>
    <source>
        <tissue evidence="1">Shoot tissue taken approximately 20 cm above the soil surface</tissue>
    </source>
</reference>
<dbReference type="AlphaFoldDB" id="A0A0A9ERZ3"/>
<dbReference type="EMBL" id="GBRH01197290">
    <property type="protein sequence ID" value="JAE00606.1"/>
    <property type="molecule type" value="Transcribed_RNA"/>
</dbReference>